<evidence type="ECO:0000259" key="10">
    <source>
        <dbReference type="PROSITE" id="PS50110"/>
    </source>
</evidence>
<dbReference type="RefSeq" id="WP_076401134.1">
    <property type="nucleotide sequence ID" value="NZ_FTOA01000005.1"/>
</dbReference>
<dbReference type="InterPro" id="IPR016032">
    <property type="entry name" value="Sig_transdc_resp-reg_C-effctor"/>
</dbReference>
<dbReference type="InterPro" id="IPR001789">
    <property type="entry name" value="Sig_transdc_resp-reg_receiver"/>
</dbReference>
<evidence type="ECO:0000256" key="3">
    <source>
        <dbReference type="ARBA" id="ARBA00022553"/>
    </source>
</evidence>
<dbReference type="GO" id="GO:0000976">
    <property type="term" value="F:transcription cis-regulatory region binding"/>
    <property type="evidence" value="ECO:0007669"/>
    <property type="project" value="TreeGrafter"/>
</dbReference>
<keyword evidence="6 9" id="KW-0238">DNA-binding</keyword>
<feature type="domain" description="OmpR/PhoB-type" evidence="11">
    <location>
        <begin position="130"/>
        <end position="230"/>
    </location>
</feature>
<dbReference type="SUPFAM" id="SSF52172">
    <property type="entry name" value="CheY-like"/>
    <property type="match status" value="1"/>
</dbReference>
<dbReference type="PROSITE" id="PS50110">
    <property type="entry name" value="RESPONSE_REGULATORY"/>
    <property type="match status" value="1"/>
</dbReference>
<keyword evidence="2" id="KW-0963">Cytoplasm</keyword>
<gene>
    <name evidence="12" type="ORF">SAMN05421779_105220</name>
</gene>
<evidence type="ECO:0000256" key="6">
    <source>
        <dbReference type="ARBA" id="ARBA00023125"/>
    </source>
</evidence>
<dbReference type="InterPro" id="IPR058124">
    <property type="entry name" value="CpxR-like_REC"/>
</dbReference>
<keyword evidence="13" id="KW-1185">Reference proteome</keyword>
<accession>A0A1N7NM26</accession>
<dbReference type="EMBL" id="FTOA01000005">
    <property type="protein sequence ID" value="SIS99320.1"/>
    <property type="molecule type" value="Genomic_DNA"/>
</dbReference>
<dbReference type="Gene3D" id="6.10.250.690">
    <property type="match status" value="1"/>
</dbReference>
<evidence type="ECO:0000256" key="5">
    <source>
        <dbReference type="ARBA" id="ARBA00023015"/>
    </source>
</evidence>
<protein>
    <submittedName>
        <fullName evidence="12">Two-component system, OmpR family, response regulator</fullName>
    </submittedName>
</protein>
<dbReference type="GO" id="GO:0032993">
    <property type="term" value="C:protein-DNA complex"/>
    <property type="evidence" value="ECO:0007669"/>
    <property type="project" value="TreeGrafter"/>
</dbReference>
<dbReference type="Gene3D" id="1.10.10.10">
    <property type="entry name" value="Winged helix-like DNA-binding domain superfamily/Winged helix DNA-binding domain"/>
    <property type="match status" value="1"/>
</dbReference>
<evidence type="ECO:0000256" key="7">
    <source>
        <dbReference type="ARBA" id="ARBA00023163"/>
    </source>
</evidence>
<proteinExistence type="predicted"/>
<dbReference type="Gene3D" id="3.40.50.2300">
    <property type="match status" value="1"/>
</dbReference>
<dbReference type="PROSITE" id="PS51755">
    <property type="entry name" value="OMPR_PHOB"/>
    <property type="match status" value="1"/>
</dbReference>
<comment type="subcellular location">
    <subcellularLocation>
        <location evidence="1">Cytoplasm</location>
    </subcellularLocation>
</comment>
<dbReference type="InterPro" id="IPR036388">
    <property type="entry name" value="WH-like_DNA-bd_sf"/>
</dbReference>
<dbReference type="SUPFAM" id="SSF46894">
    <property type="entry name" value="C-terminal effector domain of the bipartite response regulators"/>
    <property type="match status" value="1"/>
</dbReference>
<dbReference type="Proteomes" id="UP000185678">
    <property type="component" value="Unassembled WGS sequence"/>
</dbReference>
<dbReference type="SMART" id="SM00862">
    <property type="entry name" value="Trans_reg_C"/>
    <property type="match status" value="1"/>
</dbReference>
<dbReference type="OrthoDB" id="9784252at2"/>
<dbReference type="Pfam" id="PF00072">
    <property type="entry name" value="Response_reg"/>
    <property type="match status" value="1"/>
</dbReference>
<keyword evidence="4" id="KW-0902">Two-component regulatory system</keyword>
<organism evidence="12 13">
    <name type="scientific">Insolitispirillum peregrinum</name>
    <dbReference type="NCBI Taxonomy" id="80876"/>
    <lineage>
        <taxon>Bacteria</taxon>
        <taxon>Pseudomonadati</taxon>
        <taxon>Pseudomonadota</taxon>
        <taxon>Alphaproteobacteria</taxon>
        <taxon>Rhodospirillales</taxon>
        <taxon>Novispirillaceae</taxon>
        <taxon>Insolitispirillum</taxon>
    </lineage>
</organism>
<evidence type="ECO:0000256" key="9">
    <source>
        <dbReference type="PROSITE-ProRule" id="PRU01091"/>
    </source>
</evidence>
<dbReference type="InterPro" id="IPR011006">
    <property type="entry name" value="CheY-like_superfamily"/>
</dbReference>
<keyword evidence="5" id="KW-0805">Transcription regulation</keyword>
<reference evidence="12 13" key="1">
    <citation type="submission" date="2017-01" db="EMBL/GenBank/DDBJ databases">
        <authorList>
            <person name="Mah S.A."/>
            <person name="Swanson W.J."/>
            <person name="Moy G.W."/>
            <person name="Vacquier V.D."/>
        </authorList>
    </citation>
    <scope>NUCLEOTIDE SEQUENCE [LARGE SCALE GENOMIC DNA]</scope>
    <source>
        <strain evidence="12 13">DSM 11589</strain>
    </source>
</reference>
<evidence type="ECO:0000313" key="12">
    <source>
        <dbReference type="EMBL" id="SIS99320.1"/>
    </source>
</evidence>
<dbReference type="GO" id="GO:0005829">
    <property type="term" value="C:cytosol"/>
    <property type="evidence" value="ECO:0007669"/>
    <property type="project" value="TreeGrafter"/>
</dbReference>
<dbReference type="InterPro" id="IPR039420">
    <property type="entry name" value="WalR-like"/>
</dbReference>
<evidence type="ECO:0000256" key="2">
    <source>
        <dbReference type="ARBA" id="ARBA00022490"/>
    </source>
</evidence>
<keyword evidence="7" id="KW-0804">Transcription</keyword>
<feature type="domain" description="Response regulatory" evidence="10">
    <location>
        <begin position="2"/>
        <end position="115"/>
    </location>
</feature>
<evidence type="ECO:0000256" key="8">
    <source>
        <dbReference type="PROSITE-ProRule" id="PRU00169"/>
    </source>
</evidence>
<dbReference type="FunFam" id="3.40.50.2300:FF:000001">
    <property type="entry name" value="DNA-binding response regulator PhoB"/>
    <property type="match status" value="1"/>
</dbReference>
<dbReference type="GO" id="GO:0006355">
    <property type="term" value="P:regulation of DNA-templated transcription"/>
    <property type="evidence" value="ECO:0007669"/>
    <property type="project" value="InterPro"/>
</dbReference>
<dbReference type="CDD" id="cd17623">
    <property type="entry name" value="REC_OmpR_CpxR"/>
    <property type="match status" value="1"/>
</dbReference>
<dbReference type="InterPro" id="IPR001867">
    <property type="entry name" value="OmpR/PhoB-type_DNA-bd"/>
</dbReference>
<dbReference type="Pfam" id="PF00486">
    <property type="entry name" value="Trans_reg_C"/>
    <property type="match status" value="1"/>
</dbReference>
<feature type="modified residue" description="4-aspartylphosphate" evidence="8">
    <location>
        <position position="51"/>
    </location>
</feature>
<dbReference type="SMART" id="SM00448">
    <property type="entry name" value="REC"/>
    <property type="match status" value="1"/>
</dbReference>
<evidence type="ECO:0000256" key="1">
    <source>
        <dbReference type="ARBA" id="ARBA00004496"/>
    </source>
</evidence>
<dbReference type="CDD" id="cd00383">
    <property type="entry name" value="trans_reg_C"/>
    <property type="match status" value="1"/>
</dbReference>
<sequence>MRILLVDDDVQLTSLLAEYLTAEGFEVEAVHTGDAGVTAALSGRFAAVILDIMLPRIGGIDVLRHIRHSSSLPVIMLTAKGDDIDRVIGLEMGADDYMPKPCYPRELVARLRAVLRRTHEPAAPAPAAPPDELVNGPLRLASGSRRVWCGSVQLELTASEFNVLEVLLQAIDTVVSKDELSLRVLGRPREPYDRSIDVHISNLRQKLAASLGAEQVPIETVRGVGYLMKALP</sequence>
<keyword evidence="3 8" id="KW-0597">Phosphoprotein</keyword>
<dbReference type="AlphaFoldDB" id="A0A1N7NM26"/>
<dbReference type="PANTHER" id="PTHR48111:SF39">
    <property type="entry name" value="TRANSCRIPTIONAL REGULATORY PROTEIN CPXR"/>
    <property type="match status" value="1"/>
</dbReference>
<evidence type="ECO:0000256" key="4">
    <source>
        <dbReference type="ARBA" id="ARBA00023012"/>
    </source>
</evidence>
<feature type="DNA-binding region" description="OmpR/PhoB-type" evidence="9">
    <location>
        <begin position="130"/>
        <end position="230"/>
    </location>
</feature>
<dbReference type="PANTHER" id="PTHR48111">
    <property type="entry name" value="REGULATOR OF RPOS"/>
    <property type="match status" value="1"/>
</dbReference>
<name>A0A1N7NM26_9PROT</name>
<evidence type="ECO:0000259" key="11">
    <source>
        <dbReference type="PROSITE" id="PS51755"/>
    </source>
</evidence>
<evidence type="ECO:0000313" key="13">
    <source>
        <dbReference type="Proteomes" id="UP000185678"/>
    </source>
</evidence>
<dbReference type="STRING" id="80876.SAMN05421779_105220"/>
<dbReference type="GO" id="GO:0000156">
    <property type="term" value="F:phosphorelay response regulator activity"/>
    <property type="evidence" value="ECO:0007669"/>
    <property type="project" value="TreeGrafter"/>
</dbReference>